<evidence type="ECO:0000313" key="2">
    <source>
        <dbReference type="EMBL" id="CAA9517245.1"/>
    </source>
</evidence>
<accession>A0A6J4T8Y5</accession>
<evidence type="ECO:0000256" key="1">
    <source>
        <dbReference type="SAM" id="MobiDB-lite"/>
    </source>
</evidence>
<name>A0A6J4T8Y5_9ACTN</name>
<protein>
    <submittedName>
        <fullName evidence="2">Uncharacterized protein</fullName>
    </submittedName>
</protein>
<gene>
    <name evidence="2" type="ORF">AVDCRST_MAG67-3130</name>
</gene>
<feature type="non-terminal residue" evidence="2">
    <location>
        <position position="1"/>
    </location>
</feature>
<organism evidence="2">
    <name type="scientific">uncultured Solirubrobacteraceae bacterium</name>
    <dbReference type="NCBI Taxonomy" id="1162706"/>
    <lineage>
        <taxon>Bacteria</taxon>
        <taxon>Bacillati</taxon>
        <taxon>Actinomycetota</taxon>
        <taxon>Thermoleophilia</taxon>
        <taxon>Solirubrobacterales</taxon>
        <taxon>Solirubrobacteraceae</taxon>
        <taxon>environmental samples</taxon>
    </lineage>
</organism>
<dbReference type="AlphaFoldDB" id="A0A6J4T8Y5"/>
<dbReference type="EMBL" id="CADCVQ010000131">
    <property type="protein sequence ID" value="CAA9517245.1"/>
    <property type="molecule type" value="Genomic_DNA"/>
</dbReference>
<feature type="region of interest" description="Disordered" evidence="1">
    <location>
        <begin position="1"/>
        <end position="21"/>
    </location>
</feature>
<reference evidence="2" key="1">
    <citation type="submission" date="2020-02" db="EMBL/GenBank/DDBJ databases">
        <authorList>
            <person name="Meier V. D."/>
        </authorList>
    </citation>
    <scope>NUCLEOTIDE SEQUENCE</scope>
    <source>
        <strain evidence="2">AVDCRST_MAG67</strain>
    </source>
</reference>
<proteinExistence type="predicted"/>
<sequence length="21" mass="2430">ATDNAPERDFLRRRRDALDAA</sequence>